<keyword evidence="3" id="KW-1185">Reference proteome</keyword>
<accession>A0A936ZF41</accession>
<organism evidence="2 3">
    <name type="scientific">Ramlibacter aurantiacus</name>
    <dbReference type="NCBI Taxonomy" id="2801330"/>
    <lineage>
        <taxon>Bacteria</taxon>
        <taxon>Pseudomonadati</taxon>
        <taxon>Pseudomonadota</taxon>
        <taxon>Betaproteobacteria</taxon>
        <taxon>Burkholderiales</taxon>
        <taxon>Comamonadaceae</taxon>
        <taxon>Ramlibacter</taxon>
    </lineage>
</organism>
<evidence type="ECO:0000256" key="1">
    <source>
        <dbReference type="SAM" id="MobiDB-lite"/>
    </source>
</evidence>
<dbReference type="Proteomes" id="UP000613011">
    <property type="component" value="Unassembled WGS sequence"/>
</dbReference>
<feature type="region of interest" description="Disordered" evidence="1">
    <location>
        <begin position="709"/>
        <end position="733"/>
    </location>
</feature>
<gene>
    <name evidence="2" type="ORF">JI739_08525</name>
</gene>
<proteinExistence type="predicted"/>
<protein>
    <submittedName>
        <fullName evidence="2">Uncharacterized protein</fullName>
    </submittedName>
</protein>
<evidence type="ECO:0000313" key="3">
    <source>
        <dbReference type="Proteomes" id="UP000613011"/>
    </source>
</evidence>
<dbReference type="RefSeq" id="WP_201683465.1">
    <property type="nucleotide sequence ID" value="NZ_JAEQNA010000002.1"/>
</dbReference>
<sequence length="733" mass="79094">MLAFSPFCWGRGPTPTAAIQPAPRDDGKSAPPPSASGATPVRERQVQVFGPIHPDHRVHGYARINALTTLAIVGGGAGAAAAVDDVAGRQLSSDGLRGALNGTAGVTGMAVGMATWFLLKQGYQLHRRAREWWDQRQHADAGAGHQLARLARLAQEDAPLTFKGLDAYLRDMLQIGEQSPAPSTRQQVPAVMARLAAAIAVPGISTQERSEQLHRLVGTIAFRDHGLSIDQLNGALLAVAQHIPAEELEPAQALALVRLLMEAAFCSPAKPTPRDRLRLFAALLELPCLQPHAWGIWADRRGGQKWIENAQAQVRAEAAFVPELEMDRSVGGRGSCSVKLNTLANPYFGQDISPASADQLFMRLAEISPQQLTPELCVGLRERLASSDRAATDPTAAEQRTLFLLDHLAGMRDSKISRAAARPAEAVASLSMPHTAETGAVAKAAASALSQDGLSSWSTLGDARPAGPASDEAIWNDAPCGVASALNRLASKYPDDATLTSLQARTARSERVLARLATTDVKDLPAEVQRAISVLNHPRTPPRQRLQHLIDILHRLDRRTDLPPGAFLEGLVPLADVRKLIKGLAAIDHRDTRGREELATQIAELPRLAQLAATPQLLQMTHTLLKVMWKPRGRQAAAPGEHLRYQKLASERINLRIGPHTVDKPGLLNLPWLATPPAGLPELPEERADERAAVQRFENSDVQVFVRDFETRQPQGSLSEASASHRPEARGTS</sequence>
<feature type="compositionally biased region" description="Polar residues" evidence="1">
    <location>
        <begin position="712"/>
        <end position="722"/>
    </location>
</feature>
<dbReference type="AlphaFoldDB" id="A0A936ZF41"/>
<feature type="region of interest" description="Disordered" evidence="1">
    <location>
        <begin position="13"/>
        <end position="41"/>
    </location>
</feature>
<dbReference type="EMBL" id="JAEQNA010000002">
    <property type="protein sequence ID" value="MBL0420384.1"/>
    <property type="molecule type" value="Genomic_DNA"/>
</dbReference>
<name>A0A936ZF41_9BURK</name>
<feature type="compositionally biased region" description="Basic and acidic residues" evidence="1">
    <location>
        <begin position="723"/>
        <end position="733"/>
    </location>
</feature>
<comment type="caution">
    <text evidence="2">The sequence shown here is derived from an EMBL/GenBank/DDBJ whole genome shotgun (WGS) entry which is preliminary data.</text>
</comment>
<reference evidence="2" key="1">
    <citation type="submission" date="2021-01" db="EMBL/GenBank/DDBJ databases">
        <title>Ramlibacter sp. strain AW1 16S ribosomal RNA gene Genome sequencing and assembly.</title>
        <authorList>
            <person name="Kang M."/>
        </authorList>
    </citation>
    <scope>NUCLEOTIDE SEQUENCE</scope>
    <source>
        <strain evidence="2">AW1</strain>
    </source>
</reference>
<evidence type="ECO:0000313" key="2">
    <source>
        <dbReference type="EMBL" id="MBL0420384.1"/>
    </source>
</evidence>